<sequence length="138" mass="15514">MAKLYEQSQNAQTKSTATRYSTPNQLVSKYKAPDPSGGAFQKNPMVPVRDPRPKPMLETLRGENLCYKFHEKYHPDHVCKAKILNALEGQQEEDPIDAEETNELIENWLGQLSMSAQLSTMDIAEIDESTFCATALPI</sequence>
<accession>A0ABS8TC07</accession>
<gene>
    <name evidence="2" type="ORF">HAX54_006857</name>
</gene>
<comment type="caution">
    <text evidence="2">The sequence shown here is derived from an EMBL/GenBank/DDBJ whole genome shotgun (WGS) entry which is preliminary data.</text>
</comment>
<proteinExistence type="predicted"/>
<reference evidence="2 3" key="1">
    <citation type="journal article" date="2021" name="BMC Genomics">
        <title>Datura genome reveals duplications of psychoactive alkaloid biosynthetic genes and high mutation rate following tissue culture.</title>
        <authorList>
            <person name="Rajewski A."/>
            <person name="Carter-House D."/>
            <person name="Stajich J."/>
            <person name="Litt A."/>
        </authorList>
    </citation>
    <scope>NUCLEOTIDE SEQUENCE [LARGE SCALE GENOMIC DNA]</scope>
    <source>
        <strain evidence="2">AR-01</strain>
    </source>
</reference>
<dbReference type="Proteomes" id="UP000823775">
    <property type="component" value="Unassembled WGS sequence"/>
</dbReference>
<feature type="region of interest" description="Disordered" evidence="1">
    <location>
        <begin position="1"/>
        <end position="51"/>
    </location>
</feature>
<name>A0ABS8TC07_DATST</name>
<keyword evidence="3" id="KW-1185">Reference proteome</keyword>
<evidence type="ECO:0000313" key="2">
    <source>
        <dbReference type="EMBL" id="MCD7468525.1"/>
    </source>
</evidence>
<organism evidence="2 3">
    <name type="scientific">Datura stramonium</name>
    <name type="common">Jimsonweed</name>
    <name type="synonym">Common thornapple</name>
    <dbReference type="NCBI Taxonomy" id="4076"/>
    <lineage>
        <taxon>Eukaryota</taxon>
        <taxon>Viridiplantae</taxon>
        <taxon>Streptophyta</taxon>
        <taxon>Embryophyta</taxon>
        <taxon>Tracheophyta</taxon>
        <taxon>Spermatophyta</taxon>
        <taxon>Magnoliopsida</taxon>
        <taxon>eudicotyledons</taxon>
        <taxon>Gunneridae</taxon>
        <taxon>Pentapetalae</taxon>
        <taxon>asterids</taxon>
        <taxon>lamiids</taxon>
        <taxon>Solanales</taxon>
        <taxon>Solanaceae</taxon>
        <taxon>Solanoideae</taxon>
        <taxon>Datureae</taxon>
        <taxon>Datura</taxon>
    </lineage>
</organism>
<evidence type="ECO:0000313" key="3">
    <source>
        <dbReference type="Proteomes" id="UP000823775"/>
    </source>
</evidence>
<feature type="compositionally biased region" description="Polar residues" evidence="1">
    <location>
        <begin position="1"/>
        <end position="27"/>
    </location>
</feature>
<dbReference type="EMBL" id="JACEIK010001352">
    <property type="protein sequence ID" value="MCD7468525.1"/>
    <property type="molecule type" value="Genomic_DNA"/>
</dbReference>
<protein>
    <submittedName>
        <fullName evidence="2">Uncharacterized protein</fullName>
    </submittedName>
</protein>
<evidence type="ECO:0000256" key="1">
    <source>
        <dbReference type="SAM" id="MobiDB-lite"/>
    </source>
</evidence>